<organism evidence="2 3">
    <name type="scientific">Pelagivirga sediminicola</name>
    <dbReference type="NCBI Taxonomy" id="2170575"/>
    <lineage>
        <taxon>Bacteria</taxon>
        <taxon>Pseudomonadati</taxon>
        <taxon>Pseudomonadota</taxon>
        <taxon>Alphaproteobacteria</taxon>
        <taxon>Rhodobacterales</taxon>
        <taxon>Paracoccaceae</taxon>
        <taxon>Pelagivirga</taxon>
    </lineage>
</organism>
<evidence type="ECO:0008006" key="4">
    <source>
        <dbReference type="Google" id="ProtNLM"/>
    </source>
</evidence>
<protein>
    <recommendedName>
        <fullName evidence="4">Transporter</fullName>
    </recommendedName>
</protein>
<dbReference type="RefSeq" id="WP_108691265.1">
    <property type="nucleotide sequence ID" value="NZ_QCYH01000002.1"/>
</dbReference>
<comment type="caution">
    <text evidence="2">The sequence shown here is derived from an EMBL/GenBank/DDBJ whole genome shotgun (WGS) entry which is preliminary data.</text>
</comment>
<evidence type="ECO:0000313" key="2">
    <source>
        <dbReference type="EMBL" id="PVA11292.1"/>
    </source>
</evidence>
<keyword evidence="3" id="KW-1185">Reference proteome</keyword>
<evidence type="ECO:0000256" key="1">
    <source>
        <dbReference type="SAM" id="SignalP"/>
    </source>
</evidence>
<feature type="signal peptide" evidence="1">
    <location>
        <begin position="1"/>
        <end position="25"/>
    </location>
</feature>
<name>A0A2T7GA40_9RHOB</name>
<keyword evidence="1" id="KW-0732">Signal</keyword>
<proteinExistence type="predicted"/>
<dbReference type="EMBL" id="QCYH01000002">
    <property type="protein sequence ID" value="PVA11292.1"/>
    <property type="molecule type" value="Genomic_DNA"/>
</dbReference>
<accession>A0A2T7GA40</accession>
<dbReference type="Proteomes" id="UP000244446">
    <property type="component" value="Unassembled WGS sequence"/>
</dbReference>
<evidence type="ECO:0000313" key="3">
    <source>
        <dbReference type="Proteomes" id="UP000244446"/>
    </source>
</evidence>
<feature type="chain" id="PRO_5015532697" description="Transporter" evidence="1">
    <location>
        <begin position="26"/>
        <end position="217"/>
    </location>
</feature>
<reference evidence="2 3" key="1">
    <citation type="submission" date="2018-04" db="EMBL/GenBank/DDBJ databases">
        <title>Pelagivirga bohaiensis gen. nov., sp. nov., a bacterium isolated from the Bohai Sea.</title>
        <authorList>
            <person name="Ji X."/>
        </authorList>
    </citation>
    <scope>NUCLEOTIDE SEQUENCE [LARGE SCALE GENOMIC DNA]</scope>
    <source>
        <strain evidence="2 3">BH-SD19</strain>
    </source>
</reference>
<sequence>MRPAHALPLALCCLLVWLASGPARAGAWLRAPGDGFASMSLKIMDDDTAKTYSTFYLEYGLNPDLTGGLDIGSDETGEYKALAFVLMPLLRDELHIAFQLAAGVIDDEPALRPGISVGRGIRIFGRDGWANLDTRAIIVPKDVDLAIDATLGWTMWEETKIIWQVQHGGFVHDPDFLRAAASVVWQISPGRHIEVGATTSLSHAEDFGIQLGMWQSF</sequence>
<dbReference type="AlphaFoldDB" id="A0A2T7GA40"/>
<gene>
    <name evidence="2" type="ORF">DC366_06005</name>
</gene>
<dbReference type="OrthoDB" id="7857490at2"/>